<sequence length="284" mass="29979">MSVASITAPGKRGPEWLTIPVCISLFFLLMILGMAVFGPMILGNGNELNPMMRLKPPSAEAWFGTDNLGRDIFARTVSGARNSVIVGVTTAALVLLVGGALGVIAGYFHWADMVLMRVADGLMAIPGILLAIALVSLLGGGLVTVIIAIAVPEIPRTARLLRSVVLSIRELPFVMASVSVGSATHKIILQHIVPNAIGALMVQATYVCAAAVLSEAALSFLGVGTPPDVPSWGNVVASGKDYFRLAPWIIAFPGIMLSILVLSINILGDQLRDQLDPRLTKRRP</sequence>
<keyword evidence="3" id="KW-1003">Cell membrane</keyword>
<dbReference type="Proteomes" id="UP000443843">
    <property type="component" value="Unassembled WGS sequence"/>
</dbReference>
<accession>A0A844W5L5</accession>
<dbReference type="EMBL" id="WNXQ01000004">
    <property type="protein sequence ID" value="MWB78365.1"/>
    <property type="molecule type" value="Genomic_DNA"/>
</dbReference>
<dbReference type="PANTHER" id="PTHR43386">
    <property type="entry name" value="OLIGOPEPTIDE TRANSPORT SYSTEM PERMEASE PROTEIN APPC"/>
    <property type="match status" value="1"/>
</dbReference>
<dbReference type="GO" id="GO:0005886">
    <property type="term" value="C:plasma membrane"/>
    <property type="evidence" value="ECO:0007669"/>
    <property type="project" value="UniProtKB-SubCell"/>
</dbReference>
<comment type="similarity">
    <text evidence="7">Belongs to the binding-protein-dependent transport system permease family.</text>
</comment>
<dbReference type="PROSITE" id="PS50928">
    <property type="entry name" value="ABC_TM1"/>
    <property type="match status" value="1"/>
</dbReference>
<keyword evidence="5 7" id="KW-1133">Transmembrane helix</keyword>
<dbReference type="InterPro" id="IPR050366">
    <property type="entry name" value="BP-dependent_transpt_permease"/>
</dbReference>
<evidence type="ECO:0000259" key="8">
    <source>
        <dbReference type="PROSITE" id="PS50928"/>
    </source>
</evidence>
<dbReference type="Gene3D" id="1.10.3720.10">
    <property type="entry name" value="MetI-like"/>
    <property type="match status" value="1"/>
</dbReference>
<dbReference type="CDD" id="cd06261">
    <property type="entry name" value="TM_PBP2"/>
    <property type="match status" value="1"/>
</dbReference>
<dbReference type="InterPro" id="IPR035906">
    <property type="entry name" value="MetI-like_sf"/>
</dbReference>
<keyword evidence="10" id="KW-1185">Reference proteome</keyword>
<comment type="caution">
    <text evidence="9">The sequence shown here is derived from an EMBL/GenBank/DDBJ whole genome shotgun (WGS) entry which is preliminary data.</text>
</comment>
<evidence type="ECO:0000256" key="4">
    <source>
        <dbReference type="ARBA" id="ARBA00022692"/>
    </source>
</evidence>
<dbReference type="RefSeq" id="WP_160382621.1">
    <property type="nucleotide sequence ID" value="NZ_WNXQ01000004.1"/>
</dbReference>
<feature type="transmembrane region" description="Helical" evidence="7">
    <location>
        <begin position="201"/>
        <end position="225"/>
    </location>
</feature>
<comment type="subcellular location">
    <subcellularLocation>
        <location evidence="1 7">Cell membrane</location>
        <topology evidence="1 7">Multi-pass membrane protein</topology>
    </subcellularLocation>
</comment>
<dbReference type="SUPFAM" id="SSF161098">
    <property type="entry name" value="MetI-like"/>
    <property type="match status" value="1"/>
</dbReference>
<reference evidence="9 10" key="1">
    <citation type="submission" date="2019-11" db="EMBL/GenBank/DDBJ databases">
        <title>Pseudooceanicola pacifica sp. nov., isolated from deep-sea sediment of the Pacific Ocean.</title>
        <authorList>
            <person name="Lyu L."/>
        </authorList>
    </citation>
    <scope>NUCLEOTIDE SEQUENCE [LARGE SCALE GENOMIC DNA]</scope>
    <source>
        <strain evidence="9 10">216_PA32_1</strain>
    </source>
</reference>
<evidence type="ECO:0000256" key="5">
    <source>
        <dbReference type="ARBA" id="ARBA00022989"/>
    </source>
</evidence>
<gene>
    <name evidence="9" type="ORF">GLS40_10035</name>
</gene>
<evidence type="ECO:0000256" key="7">
    <source>
        <dbReference type="RuleBase" id="RU363032"/>
    </source>
</evidence>
<evidence type="ECO:0000256" key="1">
    <source>
        <dbReference type="ARBA" id="ARBA00004651"/>
    </source>
</evidence>
<protein>
    <submittedName>
        <fullName evidence="9">ABC transporter permease subunit</fullName>
    </submittedName>
</protein>
<dbReference type="Pfam" id="PF00528">
    <property type="entry name" value="BPD_transp_1"/>
    <property type="match status" value="1"/>
</dbReference>
<dbReference type="PANTHER" id="PTHR43386:SF6">
    <property type="entry name" value="ABC TRANSPORTER PERMEASE PROTEIN"/>
    <property type="match status" value="1"/>
</dbReference>
<dbReference type="GO" id="GO:0055085">
    <property type="term" value="P:transmembrane transport"/>
    <property type="evidence" value="ECO:0007669"/>
    <property type="project" value="InterPro"/>
</dbReference>
<feature type="transmembrane region" description="Helical" evidence="7">
    <location>
        <begin position="245"/>
        <end position="268"/>
    </location>
</feature>
<name>A0A844W5L5_9RHOB</name>
<evidence type="ECO:0000313" key="10">
    <source>
        <dbReference type="Proteomes" id="UP000443843"/>
    </source>
</evidence>
<evidence type="ECO:0000256" key="2">
    <source>
        <dbReference type="ARBA" id="ARBA00022448"/>
    </source>
</evidence>
<organism evidence="9 10">
    <name type="scientific">Pseudooceanicola pacificus</name>
    <dbReference type="NCBI Taxonomy" id="2676438"/>
    <lineage>
        <taxon>Bacteria</taxon>
        <taxon>Pseudomonadati</taxon>
        <taxon>Pseudomonadota</taxon>
        <taxon>Alphaproteobacteria</taxon>
        <taxon>Rhodobacterales</taxon>
        <taxon>Paracoccaceae</taxon>
        <taxon>Pseudooceanicola</taxon>
    </lineage>
</organism>
<keyword evidence="6 7" id="KW-0472">Membrane</keyword>
<proteinExistence type="inferred from homology"/>
<dbReference type="InterPro" id="IPR000515">
    <property type="entry name" value="MetI-like"/>
</dbReference>
<evidence type="ECO:0000313" key="9">
    <source>
        <dbReference type="EMBL" id="MWB78365.1"/>
    </source>
</evidence>
<feature type="transmembrane region" description="Helical" evidence="7">
    <location>
        <begin position="84"/>
        <end position="110"/>
    </location>
</feature>
<feature type="transmembrane region" description="Helical" evidence="7">
    <location>
        <begin position="21"/>
        <end position="42"/>
    </location>
</feature>
<evidence type="ECO:0000256" key="6">
    <source>
        <dbReference type="ARBA" id="ARBA00023136"/>
    </source>
</evidence>
<dbReference type="AlphaFoldDB" id="A0A844W5L5"/>
<feature type="transmembrane region" description="Helical" evidence="7">
    <location>
        <begin position="122"/>
        <end position="151"/>
    </location>
</feature>
<evidence type="ECO:0000256" key="3">
    <source>
        <dbReference type="ARBA" id="ARBA00022475"/>
    </source>
</evidence>
<keyword evidence="2 7" id="KW-0813">Transport</keyword>
<keyword evidence="4 7" id="KW-0812">Transmembrane</keyword>
<feature type="domain" description="ABC transmembrane type-1" evidence="8">
    <location>
        <begin position="80"/>
        <end position="268"/>
    </location>
</feature>